<organism evidence="3 4">
    <name type="scientific">Rhynchospora tenuis</name>
    <dbReference type="NCBI Taxonomy" id="198213"/>
    <lineage>
        <taxon>Eukaryota</taxon>
        <taxon>Viridiplantae</taxon>
        <taxon>Streptophyta</taxon>
        <taxon>Embryophyta</taxon>
        <taxon>Tracheophyta</taxon>
        <taxon>Spermatophyta</taxon>
        <taxon>Magnoliopsida</taxon>
        <taxon>Liliopsida</taxon>
        <taxon>Poales</taxon>
        <taxon>Cyperaceae</taxon>
        <taxon>Cyperoideae</taxon>
        <taxon>Rhynchosporeae</taxon>
        <taxon>Rhynchospora</taxon>
    </lineage>
</organism>
<accession>A0AAD5Z1W6</accession>
<dbReference type="SUPFAM" id="SSF140383">
    <property type="entry name" value="BSD domain-like"/>
    <property type="match status" value="1"/>
</dbReference>
<dbReference type="EMBL" id="JAMRDG010000002">
    <property type="protein sequence ID" value="KAJ3685448.1"/>
    <property type="molecule type" value="Genomic_DNA"/>
</dbReference>
<dbReference type="AlphaFoldDB" id="A0AAD5Z1W6"/>
<evidence type="ECO:0000313" key="3">
    <source>
        <dbReference type="EMBL" id="KAJ3685448.1"/>
    </source>
</evidence>
<evidence type="ECO:0000313" key="4">
    <source>
        <dbReference type="Proteomes" id="UP001210211"/>
    </source>
</evidence>
<feature type="region of interest" description="Disordered" evidence="1">
    <location>
        <begin position="1"/>
        <end position="47"/>
    </location>
</feature>
<feature type="region of interest" description="Disordered" evidence="1">
    <location>
        <begin position="235"/>
        <end position="262"/>
    </location>
</feature>
<feature type="region of interest" description="Disordered" evidence="1">
    <location>
        <begin position="349"/>
        <end position="382"/>
    </location>
</feature>
<protein>
    <recommendedName>
        <fullName evidence="2">BSD domain-containing protein</fullName>
    </recommendedName>
</protein>
<dbReference type="PANTHER" id="PTHR31923">
    <property type="entry name" value="BSD DOMAIN-CONTAINING PROTEIN"/>
    <property type="match status" value="1"/>
</dbReference>
<dbReference type="InterPro" id="IPR005607">
    <property type="entry name" value="BSD_dom"/>
</dbReference>
<dbReference type="Gene3D" id="1.10.3970.10">
    <property type="entry name" value="BSD domain"/>
    <property type="match status" value="1"/>
</dbReference>
<dbReference type="PANTHER" id="PTHR31923:SF4">
    <property type="entry name" value="BSD DOMAIN-CONTAINING PROTEIN"/>
    <property type="match status" value="1"/>
</dbReference>
<evidence type="ECO:0000259" key="2">
    <source>
        <dbReference type="PROSITE" id="PS50858"/>
    </source>
</evidence>
<feature type="domain" description="BSD" evidence="2">
    <location>
        <begin position="166"/>
        <end position="211"/>
    </location>
</feature>
<dbReference type="Pfam" id="PF03909">
    <property type="entry name" value="BSD"/>
    <property type="match status" value="1"/>
</dbReference>
<name>A0AAD5Z1W6_9POAL</name>
<dbReference type="PROSITE" id="PS50858">
    <property type="entry name" value="BSD"/>
    <property type="match status" value="1"/>
</dbReference>
<dbReference type="InterPro" id="IPR035925">
    <property type="entry name" value="BSD_dom_sf"/>
</dbReference>
<proteinExistence type="predicted"/>
<comment type="caution">
    <text evidence="3">The sequence shown here is derived from an EMBL/GenBank/DDBJ whole genome shotgun (WGS) entry which is preliminary data.</text>
</comment>
<evidence type="ECO:0000256" key="1">
    <source>
        <dbReference type="SAM" id="MobiDB-lite"/>
    </source>
</evidence>
<feature type="compositionally biased region" description="Low complexity" evidence="1">
    <location>
        <begin position="1"/>
        <end position="15"/>
    </location>
</feature>
<dbReference type="Proteomes" id="UP001210211">
    <property type="component" value="Unassembled WGS sequence"/>
</dbReference>
<keyword evidence="4" id="KW-1185">Reference proteome</keyword>
<gene>
    <name evidence="3" type="ORF">LUZ61_014612</name>
</gene>
<sequence length="382" mass="42364">MSWLARSLASSLRLSPSDEDPQSTTTTSEPKPESESDTTNRTVKEDISDLTQTLTRQFWGVASFLSSDDSPEIAGSPRIDGIKSDFAEIGTQFKSSISILSNAKVVSEVSKMATSFLQFGSEEEEEEDGEDVMDEEVVVFVRNLVMHPKTWLDFPDFGCNDLEISEAQAEHILAMEQLIPELADLKNELCPSSMTEGRFWIIYFLLLFPKLDKDEVELLSSPQIMKAREVLIKGSGAQQSNQPEKPEIKSSDTEVPAVREPSLEEKVILPVQTEEELDQASSAQIIDKIVTEEELTADRTVDWFEEEIDEIDQDTGKTAAGVVGQVEVDVSFSDLEDDDDDDYVIRKKEIVSNKGSNGTGTGSSPESNKSSDWLEVDDLVVD</sequence>
<reference evidence="3 4" key="1">
    <citation type="journal article" date="2022" name="Cell">
        <title>Repeat-based holocentromeres influence genome architecture and karyotype evolution.</title>
        <authorList>
            <person name="Hofstatter P.G."/>
            <person name="Thangavel G."/>
            <person name="Lux T."/>
            <person name="Neumann P."/>
            <person name="Vondrak T."/>
            <person name="Novak P."/>
            <person name="Zhang M."/>
            <person name="Costa L."/>
            <person name="Castellani M."/>
            <person name="Scott A."/>
            <person name="Toegelov H."/>
            <person name="Fuchs J."/>
            <person name="Mata-Sucre Y."/>
            <person name="Dias Y."/>
            <person name="Vanzela A.L.L."/>
            <person name="Huettel B."/>
            <person name="Almeida C.C.S."/>
            <person name="Simkova H."/>
            <person name="Souza G."/>
            <person name="Pedrosa-Harand A."/>
            <person name="Macas J."/>
            <person name="Mayer K.F.X."/>
            <person name="Houben A."/>
            <person name="Marques A."/>
        </authorList>
    </citation>
    <scope>NUCLEOTIDE SEQUENCE [LARGE SCALE GENOMIC DNA]</scope>
    <source>
        <strain evidence="3">RhyTen1mFocal</strain>
    </source>
</reference>
<dbReference type="SMART" id="SM00751">
    <property type="entry name" value="BSD"/>
    <property type="match status" value="1"/>
</dbReference>